<dbReference type="PANTHER" id="PTHR12526">
    <property type="entry name" value="GLYCOSYLTRANSFERASE"/>
    <property type="match status" value="1"/>
</dbReference>
<dbReference type="Gene3D" id="3.40.50.2000">
    <property type="entry name" value="Glycogen Phosphorylase B"/>
    <property type="match status" value="2"/>
</dbReference>
<feature type="domain" description="Glycosyltransferase subfamily 4-like N-terminal" evidence="2">
    <location>
        <begin position="61"/>
        <end position="157"/>
    </location>
</feature>
<dbReference type="Proteomes" id="UP001430700">
    <property type="component" value="Unassembled WGS sequence"/>
</dbReference>
<evidence type="ECO:0000313" key="4">
    <source>
        <dbReference type="Proteomes" id="UP001430700"/>
    </source>
</evidence>
<dbReference type="SUPFAM" id="SSF53756">
    <property type="entry name" value="UDP-Glycosyltransferase/glycogen phosphorylase"/>
    <property type="match status" value="1"/>
</dbReference>
<proteinExistence type="predicted"/>
<comment type="caution">
    <text evidence="3">The sequence shown here is derived from an EMBL/GenBank/DDBJ whole genome shotgun (WGS) entry which is preliminary data.</text>
</comment>
<feature type="domain" description="Glycosyl transferase family 1" evidence="1">
    <location>
        <begin position="174"/>
        <end position="314"/>
    </location>
</feature>
<dbReference type="InterPro" id="IPR028098">
    <property type="entry name" value="Glyco_trans_4-like_N"/>
</dbReference>
<protein>
    <submittedName>
        <fullName evidence="3">Glycosyltransferase family 4 protein</fullName>
    </submittedName>
</protein>
<keyword evidence="4" id="KW-1185">Reference proteome</keyword>
<dbReference type="Pfam" id="PF13439">
    <property type="entry name" value="Glyco_transf_4"/>
    <property type="match status" value="1"/>
</dbReference>
<dbReference type="InterPro" id="IPR001296">
    <property type="entry name" value="Glyco_trans_1"/>
</dbReference>
<dbReference type="CDD" id="cd03801">
    <property type="entry name" value="GT4_PimA-like"/>
    <property type="match status" value="1"/>
</dbReference>
<organism evidence="3 4">
    <name type="scientific">Flavobacterium lipolyticum</name>
    <dbReference type="NCBI Taxonomy" id="2893754"/>
    <lineage>
        <taxon>Bacteria</taxon>
        <taxon>Pseudomonadati</taxon>
        <taxon>Bacteroidota</taxon>
        <taxon>Flavobacteriia</taxon>
        <taxon>Flavobacteriales</taxon>
        <taxon>Flavobacteriaceae</taxon>
        <taxon>Flavobacterium</taxon>
    </lineage>
</organism>
<accession>A0ABS8LX93</accession>
<reference evidence="3" key="1">
    <citation type="submission" date="2021-11" db="EMBL/GenBank/DDBJ databases">
        <title>Description of novel Flavobacterium species.</title>
        <authorList>
            <person name="Saticioglu I.B."/>
            <person name="Ay H."/>
            <person name="Altun S."/>
            <person name="Duman M."/>
        </authorList>
    </citation>
    <scope>NUCLEOTIDE SEQUENCE</scope>
    <source>
        <strain evidence="3">F-126</strain>
    </source>
</reference>
<sequence>MKIAFILPSLINTGPIVVVHNIVNYLKDKVDLIDVYYLDDESSILNFECNTFKIDKRNPVKFNDYDIIHSHTLRADLYVYKWRKKISRAKIVSTIHQDTFKSFAMEYNNFVSFFLTHYWCFIQRKFDGVVSISNQIKDRYNKLLSNKLTTIYNGCSIDNINTDEEIEKLINGYKEKGYKVLGSYAYITKRKGLSQVVKALEQLPDYVFVLIGEGPYLAKIKENVEKLNLSERVLFLPYMQAPYSYLKFFDVYMMPSYSEGFGLAMVEAALAQKSIVCSNLPSFKEIFNSEEVCFFELDNLSSLQESIQIAYLERNERGERANSKAVMSFTAEKMAENHLSYYKKILKN</sequence>
<dbReference type="RefSeq" id="WP_229998882.1">
    <property type="nucleotide sequence ID" value="NZ_JAJJMN010000001.1"/>
</dbReference>
<name>A0ABS8LX93_9FLAO</name>
<evidence type="ECO:0000259" key="2">
    <source>
        <dbReference type="Pfam" id="PF13439"/>
    </source>
</evidence>
<evidence type="ECO:0000259" key="1">
    <source>
        <dbReference type="Pfam" id="PF00534"/>
    </source>
</evidence>
<evidence type="ECO:0000313" key="3">
    <source>
        <dbReference type="EMBL" id="MCC9017158.1"/>
    </source>
</evidence>
<dbReference type="Pfam" id="PF00534">
    <property type="entry name" value="Glycos_transf_1"/>
    <property type="match status" value="1"/>
</dbReference>
<dbReference type="EMBL" id="JAJJMN010000001">
    <property type="protein sequence ID" value="MCC9017158.1"/>
    <property type="molecule type" value="Genomic_DNA"/>
</dbReference>
<gene>
    <name evidence="3" type="ORF">LNQ34_05160</name>
</gene>